<gene>
    <name evidence="1" type="ORF">N7456_010927</name>
</gene>
<dbReference type="Proteomes" id="UP001149165">
    <property type="component" value="Unassembled WGS sequence"/>
</dbReference>
<protein>
    <submittedName>
        <fullName evidence="1">Uncharacterized protein</fullName>
    </submittedName>
</protein>
<organism evidence="1 2">
    <name type="scientific">Penicillium angulare</name>
    <dbReference type="NCBI Taxonomy" id="116970"/>
    <lineage>
        <taxon>Eukaryota</taxon>
        <taxon>Fungi</taxon>
        <taxon>Dikarya</taxon>
        <taxon>Ascomycota</taxon>
        <taxon>Pezizomycotina</taxon>
        <taxon>Eurotiomycetes</taxon>
        <taxon>Eurotiomycetidae</taxon>
        <taxon>Eurotiales</taxon>
        <taxon>Aspergillaceae</taxon>
        <taxon>Penicillium</taxon>
    </lineage>
</organism>
<evidence type="ECO:0000313" key="2">
    <source>
        <dbReference type="Proteomes" id="UP001149165"/>
    </source>
</evidence>
<sequence length="343" mass="39660">MVRPGILQRRLDNPTSTTEAKYWPGGIPSFIKSPTENFNVEAYYFPPMVKGWYCFVRENWVSSDDETGDSKAKQRRSLIETWVTVHQDFRDSYTNKASDTEERFSKKEISNYGCYYHSKLVPWNLYLTADAPRPSTNWALWLKIQLMFYDYNGMHGHIAKETFTLMPKENDFVTLDNIKRYQGLETADFGIVAFNNIGEAIYDSYHPPPIIVDDYALNTGMVLLFLSYVNGVPYQGYRIRALGFFSLWMPIIGTGKRLEILIQPYGTEQDPMDERIYHDTATFFDRLDMKKPLLELLLTEAEEQEVEDDEVEDALIELVPGYVEAEAEGDGLAVEFDLPCIRD</sequence>
<dbReference type="EMBL" id="JAPQKH010000007">
    <property type="protein sequence ID" value="KAJ5087311.1"/>
    <property type="molecule type" value="Genomic_DNA"/>
</dbReference>
<dbReference type="AlphaFoldDB" id="A0A9W9ET00"/>
<reference evidence="1" key="2">
    <citation type="journal article" date="2023" name="IMA Fungus">
        <title>Comparative genomic study of the Penicillium genus elucidates a diverse pangenome and 15 lateral gene transfer events.</title>
        <authorList>
            <person name="Petersen C."/>
            <person name="Sorensen T."/>
            <person name="Nielsen M.R."/>
            <person name="Sondergaard T.E."/>
            <person name="Sorensen J.L."/>
            <person name="Fitzpatrick D.A."/>
            <person name="Frisvad J.C."/>
            <person name="Nielsen K.L."/>
        </authorList>
    </citation>
    <scope>NUCLEOTIDE SEQUENCE</scope>
    <source>
        <strain evidence="1">IBT 30069</strain>
    </source>
</reference>
<accession>A0A9W9ET00</accession>
<reference evidence="1" key="1">
    <citation type="submission" date="2022-11" db="EMBL/GenBank/DDBJ databases">
        <authorList>
            <person name="Petersen C."/>
        </authorList>
    </citation>
    <scope>NUCLEOTIDE SEQUENCE</scope>
    <source>
        <strain evidence="1">IBT 30069</strain>
    </source>
</reference>
<name>A0A9W9ET00_9EURO</name>
<keyword evidence="2" id="KW-1185">Reference proteome</keyword>
<proteinExistence type="predicted"/>
<dbReference type="OrthoDB" id="5396831at2759"/>
<comment type="caution">
    <text evidence="1">The sequence shown here is derived from an EMBL/GenBank/DDBJ whole genome shotgun (WGS) entry which is preliminary data.</text>
</comment>
<evidence type="ECO:0000313" key="1">
    <source>
        <dbReference type="EMBL" id="KAJ5087311.1"/>
    </source>
</evidence>